<dbReference type="Proteomes" id="UP001168146">
    <property type="component" value="Unassembled WGS sequence"/>
</dbReference>
<protein>
    <submittedName>
        <fullName evidence="1">Uncharacterized protein</fullName>
    </submittedName>
</protein>
<accession>A0AAN6J1R9</accession>
<proteinExistence type="predicted"/>
<evidence type="ECO:0000313" key="1">
    <source>
        <dbReference type="EMBL" id="KAK0306628.1"/>
    </source>
</evidence>
<evidence type="ECO:0000313" key="2">
    <source>
        <dbReference type="Proteomes" id="UP001168146"/>
    </source>
</evidence>
<dbReference type="AlphaFoldDB" id="A0AAN6J1R9"/>
<organism evidence="1 2">
    <name type="scientific">Friedmanniomyces endolithicus</name>
    <dbReference type="NCBI Taxonomy" id="329885"/>
    <lineage>
        <taxon>Eukaryota</taxon>
        <taxon>Fungi</taxon>
        <taxon>Dikarya</taxon>
        <taxon>Ascomycota</taxon>
        <taxon>Pezizomycotina</taxon>
        <taxon>Dothideomycetes</taxon>
        <taxon>Dothideomycetidae</taxon>
        <taxon>Mycosphaerellales</taxon>
        <taxon>Teratosphaeriaceae</taxon>
        <taxon>Friedmanniomyces</taxon>
    </lineage>
</organism>
<comment type="caution">
    <text evidence="1">The sequence shown here is derived from an EMBL/GenBank/DDBJ whole genome shotgun (WGS) entry which is preliminary data.</text>
</comment>
<reference evidence="1" key="1">
    <citation type="submission" date="2021-12" db="EMBL/GenBank/DDBJ databases">
        <title>Black yeast isolated from Biological Soil Crust.</title>
        <authorList>
            <person name="Kurbessoian T."/>
        </authorList>
    </citation>
    <scope>NUCLEOTIDE SEQUENCE</scope>
    <source>
        <strain evidence="1">CCFEE 5208</strain>
    </source>
</reference>
<sequence length="190" mass="20555">MTPNVFRLGRQIPARASSPARRRQMKKLSTAAASVSRTKKRADNTAIMERTATAARHLKAARGRPRQSRYWSRRVLLFSFTFPRRNVGDTGRSGMTKSNSGKENGAAAFAAAVSLVFAAGPETRFPQSLASVPTTPDMARSLAAMSLSAAFGRQPEPSNCRIVDYDTDDEDGGVRLSEGIVSAGPEILRL</sequence>
<gene>
    <name evidence="1" type="ORF">LTR82_016286</name>
</gene>
<dbReference type="EMBL" id="JASUXU010000101">
    <property type="protein sequence ID" value="KAK0306628.1"/>
    <property type="molecule type" value="Genomic_DNA"/>
</dbReference>
<name>A0AAN6J1R9_9PEZI</name>